<evidence type="ECO:0000313" key="1">
    <source>
        <dbReference type="EMBL" id="RKI86083.1"/>
    </source>
</evidence>
<dbReference type="SUPFAM" id="SSF47598">
    <property type="entry name" value="Ribbon-helix-helix"/>
    <property type="match status" value="1"/>
</dbReference>
<reference evidence="1 2" key="1">
    <citation type="submission" date="2018-09" db="EMBL/GenBank/DDBJ databases">
        <title>Murine metabolic-syndrome-specific gut microbial biobank.</title>
        <authorList>
            <person name="Liu C."/>
        </authorList>
    </citation>
    <scope>NUCLEOTIDE SEQUENCE [LARGE SCALE GENOMIC DNA]</scope>
    <source>
        <strain evidence="1 2">0.1xD8-82</strain>
    </source>
</reference>
<evidence type="ECO:0000313" key="2">
    <source>
        <dbReference type="Proteomes" id="UP000280696"/>
    </source>
</evidence>
<comment type="caution">
    <text evidence="1">The sequence shown here is derived from an EMBL/GenBank/DDBJ whole genome shotgun (WGS) entry which is preliminary data.</text>
</comment>
<gene>
    <name evidence="1" type="ORF">D7V94_22820</name>
</gene>
<sequence>MIFPLCYGNVNSKRKGGDYVAISDSKQRMSLVIEKNDKAILEDIAKENDRSVNYVINQAIKEFIKKSSFNNQKPELQK</sequence>
<keyword evidence="2" id="KW-1185">Reference proteome</keyword>
<proteinExistence type="predicted"/>
<dbReference type="InterPro" id="IPR010985">
    <property type="entry name" value="Ribbon_hlx_hlx"/>
</dbReference>
<dbReference type="Proteomes" id="UP000280696">
    <property type="component" value="Unassembled WGS sequence"/>
</dbReference>
<accession>A0A3A9AF93</accession>
<organism evidence="1 2">
    <name type="scientific">Parablautia intestinalis</name>
    <dbReference type="NCBI Taxonomy" id="2320100"/>
    <lineage>
        <taxon>Bacteria</taxon>
        <taxon>Bacillati</taxon>
        <taxon>Bacillota</taxon>
        <taxon>Clostridia</taxon>
        <taxon>Lachnospirales</taxon>
        <taxon>Lachnospiraceae</taxon>
        <taxon>Parablautia</taxon>
    </lineage>
</organism>
<protein>
    <submittedName>
        <fullName evidence="1">Uncharacterized protein</fullName>
    </submittedName>
</protein>
<dbReference type="EMBL" id="RAYQ01000072">
    <property type="protein sequence ID" value="RKI86083.1"/>
    <property type="molecule type" value="Genomic_DNA"/>
</dbReference>
<dbReference type="AlphaFoldDB" id="A0A3A9AF93"/>
<name>A0A3A9AF93_9FIRM</name>
<dbReference type="GO" id="GO:0006355">
    <property type="term" value="P:regulation of DNA-templated transcription"/>
    <property type="evidence" value="ECO:0007669"/>
    <property type="project" value="InterPro"/>
</dbReference>